<evidence type="ECO:0000313" key="2">
    <source>
        <dbReference type="Proteomes" id="UP000236319"/>
    </source>
</evidence>
<keyword evidence="2" id="KW-1185">Reference proteome</keyword>
<dbReference type="GeneID" id="39874179"/>
<reference evidence="1 2" key="1">
    <citation type="journal article" date="2017" name="BMC Genomics">
        <title>Whole-genome assembly of Babesia ovata and comparative genomics between closely related pathogens.</title>
        <authorList>
            <person name="Yamagishi J."/>
            <person name="Asada M."/>
            <person name="Hakimi H."/>
            <person name="Tanaka T.Q."/>
            <person name="Sugimoto C."/>
            <person name="Kawazu S."/>
        </authorList>
    </citation>
    <scope>NUCLEOTIDE SEQUENCE [LARGE SCALE GENOMIC DNA]</scope>
    <source>
        <strain evidence="1 2">Miyake</strain>
    </source>
</reference>
<name>A0A2H6KBS1_9APIC</name>
<dbReference type="OrthoDB" id="10312282at2759"/>
<organism evidence="1 2">
    <name type="scientific">Babesia ovata</name>
    <dbReference type="NCBI Taxonomy" id="189622"/>
    <lineage>
        <taxon>Eukaryota</taxon>
        <taxon>Sar</taxon>
        <taxon>Alveolata</taxon>
        <taxon>Apicomplexa</taxon>
        <taxon>Aconoidasida</taxon>
        <taxon>Piroplasmida</taxon>
        <taxon>Babesiidae</taxon>
        <taxon>Babesia</taxon>
    </lineage>
</organism>
<dbReference type="Proteomes" id="UP000236319">
    <property type="component" value="Unassembled WGS sequence"/>
</dbReference>
<dbReference type="VEuPathDB" id="PiroplasmaDB:BOVATA_019020"/>
<sequence length="251" mass="27404">MVYDSLAEAPRNLKECIDWLIALKGVDPENNLLPVGAALYDLLADMPVGFTEVPALEKVKLVSKKFLEKPELKDQPLVKGLLDRFANPMSKTGSFARRGKTLIQSEYENVIQTRDAKPETIAKNLGKVVYACEGFLRSIKVSGQYTSAYSSEATWEASCAKDPEACAVVLVGIAPMLYTGLHALRIASKAATNKFLFDAKHGLGDVVKAVGYEEPGCRASMSGSDVLKALEGVDKRVLETIYDLAGFWAFY</sequence>
<gene>
    <name evidence="1" type="ORF">BOVATA_019020</name>
</gene>
<dbReference type="RefSeq" id="XP_028866652.1">
    <property type="nucleotide sequence ID" value="XM_029010819.1"/>
</dbReference>
<dbReference type="EMBL" id="BDSA01000002">
    <property type="protein sequence ID" value="GBE60409.1"/>
    <property type="molecule type" value="Genomic_DNA"/>
</dbReference>
<comment type="caution">
    <text evidence="1">The sequence shown here is derived from an EMBL/GenBank/DDBJ whole genome shotgun (WGS) entry which is preliminary data.</text>
</comment>
<accession>A0A2H6KBS1</accession>
<evidence type="ECO:0000313" key="1">
    <source>
        <dbReference type="EMBL" id="GBE60409.1"/>
    </source>
</evidence>
<proteinExistence type="predicted"/>
<dbReference type="AlphaFoldDB" id="A0A2H6KBS1"/>
<protein>
    <submittedName>
        <fullName evidence="1">Uncharacterized protein</fullName>
    </submittedName>
</protein>